<dbReference type="InterPro" id="IPR001789">
    <property type="entry name" value="Sig_transdc_resp-reg_receiver"/>
</dbReference>
<evidence type="ECO:0000259" key="6">
    <source>
        <dbReference type="PROSITE" id="PS50110"/>
    </source>
</evidence>
<dbReference type="PROSITE" id="PS50043">
    <property type="entry name" value="HTH_LUXR_2"/>
    <property type="match status" value="1"/>
</dbReference>
<proteinExistence type="predicted"/>
<name>A0ABX7R6S5_9GAMM</name>
<evidence type="ECO:0000256" key="1">
    <source>
        <dbReference type="ARBA" id="ARBA00023015"/>
    </source>
</evidence>
<dbReference type="EMBL" id="CP071517">
    <property type="protein sequence ID" value="QSX73818.1"/>
    <property type="molecule type" value="Genomic_DNA"/>
</dbReference>
<accession>A0ABX7R6S5</accession>
<protein>
    <submittedName>
        <fullName evidence="7">Response regulator transcription factor</fullName>
    </submittedName>
</protein>
<dbReference type="CDD" id="cd06170">
    <property type="entry name" value="LuxR_C_like"/>
    <property type="match status" value="1"/>
</dbReference>
<sequence length="231" mass="25223">MAEVMQEPIVYVVDDDPGVRKALARLLESEGFRTSLSPSPQAFLETYDRTVPGCMVLDVAMPGTSGLELQMQMPALGLDCPVVFLTGSGDIPSSVRAMKAGAVDFLTKPVDADALIEAVSRAVARDTEIRRAALERRDAGALLDTLTPRERELVPYLLTGRLNKQIAADLGVVEKTIKIHRSRVMHKLGIRSPVELLRFLERTGRPHSQGPGEGTLQVELPPKSVMMLKLD</sequence>
<gene>
    <name evidence="7" type="ORF">HIV01_011280</name>
</gene>
<feature type="modified residue" description="4-aspartylphosphate" evidence="4">
    <location>
        <position position="58"/>
    </location>
</feature>
<dbReference type="SMART" id="SM00448">
    <property type="entry name" value="REC"/>
    <property type="match status" value="1"/>
</dbReference>
<dbReference type="InterPro" id="IPR011006">
    <property type="entry name" value="CheY-like_superfamily"/>
</dbReference>
<dbReference type="PROSITE" id="PS00622">
    <property type="entry name" value="HTH_LUXR_1"/>
    <property type="match status" value="1"/>
</dbReference>
<dbReference type="SUPFAM" id="SSF52172">
    <property type="entry name" value="CheY-like"/>
    <property type="match status" value="1"/>
</dbReference>
<dbReference type="InterPro" id="IPR016032">
    <property type="entry name" value="Sig_transdc_resp-reg_C-effctor"/>
</dbReference>
<dbReference type="CDD" id="cd17537">
    <property type="entry name" value="REC_FixJ"/>
    <property type="match status" value="1"/>
</dbReference>
<dbReference type="Gene3D" id="1.10.10.10">
    <property type="entry name" value="Winged helix-like DNA-binding domain superfamily/Winged helix DNA-binding domain"/>
    <property type="match status" value="1"/>
</dbReference>
<evidence type="ECO:0000256" key="4">
    <source>
        <dbReference type="PROSITE-ProRule" id="PRU00169"/>
    </source>
</evidence>
<feature type="domain" description="Response regulatory" evidence="6">
    <location>
        <begin position="9"/>
        <end position="123"/>
    </location>
</feature>
<dbReference type="InterPro" id="IPR000792">
    <property type="entry name" value="Tscrpt_reg_LuxR_C"/>
</dbReference>
<keyword evidence="3" id="KW-0804">Transcription</keyword>
<dbReference type="PROSITE" id="PS50110">
    <property type="entry name" value="RESPONSE_REGULATORY"/>
    <property type="match status" value="1"/>
</dbReference>
<reference evidence="7 8" key="1">
    <citation type="submission" date="2021-02" db="EMBL/GenBank/DDBJ databases">
        <title>Lysobacter arenosi sp. nov., isolated from soil of gangwondo yeongwol, south Korea.</title>
        <authorList>
            <person name="Kim K.R."/>
            <person name="Kim K.H."/>
            <person name="Jeon C.O."/>
        </authorList>
    </citation>
    <scope>NUCLEOTIDE SEQUENCE [LARGE SCALE GENOMIC DNA]</scope>
    <source>
        <strain evidence="7 8">R7</strain>
    </source>
</reference>
<dbReference type="Proteomes" id="UP000663400">
    <property type="component" value="Chromosome"/>
</dbReference>
<dbReference type="SUPFAM" id="SSF46894">
    <property type="entry name" value="C-terminal effector domain of the bipartite response regulators"/>
    <property type="match status" value="1"/>
</dbReference>
<dbReference type="PANTHER" id="PTHR44688">
    <property type="entry name" value="DNA-BINDING TRANSCRIPTIONAL ACTIVATOR DEVR_DOSR"/>
    <property type="match status" value="1"/>
</dbReference>
<keyword evidence="4" id="KW-0597">Phosphoprotein</keyword>
<keyword evidence="8" id="KW-1185">Reference proteome</keyword>
<dbReference type="InterPro" id="IPR036388">
    <property type="entry name" value="WH-like_DNA-bd_sf"/>
</dbReference>
<dbReference type="PANTHER" id="PTHR44688:SF16">
    <property type="entry name" value="DNA-BINDING TRANSCRIPTIONAL ACTIVATOR DEVR_DOSR"/>
    <property type="match status" value="1"/>
</dbReference>
<dbReference type="Gene3D" id="3.40.50.2300">
    <property type="match status" value="1"/>
</dbReference>
<evidence type="ECO:0000259" key="5">
    <source>
        <dbReference type="PROSITE" id="PS50043"/>
    </source>
</evidence>
<dbReference type="SMART" id="SM00421">
    <property type="entry name" value="HTH_LUXR"/>
    <property type="match status" value="1"/>
</dbReference>
<evidence type="ECO:0000256" key="3">
    <source>
        <dbReference type="ARBA" id="ARBA00023163"/>
    </source>
</evidence>
<feature type="domain" description="HTH luxR-type" evidence="5">
    <location>
        <begin position="139"/>
        <end position="204"/>
    </location>
</feature>
<keyword evidence="2" id="KW-0238">DNA-binding</keyword>
<keyword evidence="1" id="KW-0805">Transcription regulation</keyword>
<dbReference type="PRINTS" id="PR00038">
    <property type="entry name" value="HTHLUXR"/>
</dbReference>
<evidence type="ECO:0000313" key="7">
    <source>
        <dbReference type="EMBL" id="QSX73818.1"/>
    </source>
</evidence>
<dbReference type="Pfam" id="PF00196">
    <property type="entry name" value="GerE"/>
    <property type="match status" value="1"/>
</dbReference>
<evidence type="ECO:0000313" key="8">
    <source>
        <dbReference type="Proteomes" id="UP000663400"/>
    </source>
</evidence>
<dbReference type="Pfam" id="PF00072">
    <property type="entry name" value="Response_reg"/>
    <property type="match status" value="1"/>
</dbReference>
<organism evidence="7 8">
    <name type="scientific">Lysobacter arenosi</name>
    <dbReference type="NCBI Taxonomy" id="2795387"/>
    <lineage>
        <taxon>Bacteria</taxon>
        <taxon>Pseudomonadati</taxon>
        <taxon>Pseudomonadota</taxon>
        <taxon>Gammaproteobacteria</taxon>
        <taxon>Lysobacterales</taxon>
        <taxon>Lysobacteraceae</taxon>
        <taxon>Lysobacter</taxon>
    </lineage>
</organism>
<evidence type="ECO:0000256" key="2">
    <source>
        <dbReference type="ARBA" id="ARBA00023125"/>
    </source>
</evidence>